<accession>A0ABS2UG57</accession>
<keyword evidence="3" id="KW-1185">Reference proteome</keyword>
<protein>
    <submittedName>
        <fullName evidence="2">Lipoprotein LipL36</fullName>
    </submittedName>
</protein>
<evidence type="ECO:0000313" key="3">
    <source>
        <dbReference type="Proteomes" id="UP000724686"/>
    </source>
</evidence>
<comment type="caution">
    <text evidence="2">The sequence shown here is derived from an EMBL/GenBank/DDBJ whole genome shotgun (WGS) entry which is preliminary data.</text>
</comment>
<dbReference type="RefSeq" id="WP_205281277.1">
    <property type="nucleotide sequence ID" value="NZ_JAFFPU010000075.1"/>
</dbReference>
<feature type="chain" id="PRO_5046661403" evidence="1">
    <location>
        <begin position="20"/>
        <end position="376"/>
    </location>
</feature>
<name>A0ABS2UG57_9LEPT</name>
<reference evidence="2 3" key="1">
    <citation type="submission" date="2021-02" db="EMBL/GenBank/DDBJ databases">
        <title>Leptospira ainlahdjerensis sp. nov., Leptospira ainazelensis sp. nov., Leptospira abararensis sp. nov. and Leptospira chreensis sp. nov., four new species isolated from water sources in Algeria.</title>
        <authorList>
            <person name="Amara Korba A."/>
            <person name="Kainiu M."/>
            <person name="Vincent A.T."/>
            <person name="Mariet J.-F."/>
            <person name="Veyrier F.J."/>
            <person name="Goarant C."/>
            <person name="Picardeau M."/>
        </authorList>
    </citation>
    <scope>NUCLEOTIDE SEQUENCE [LARGE SCALE GENOMIC DNA]</scope>
    <source>
        <strain evidence="2 3">201903070</strain>
    </source>
</reference>
<evidence type="ECO:0000313" key="2">
    <source>
        <dbReference type="EMBL" id="MBM9579333.1"/>
    </source>
</evidence>
<keyword evidence="1" id="KW-0732">Signal</keyword>
<evidence type="ECO:0000256" key="1">
    <source>
        <dbReference type="SAM" id="SignalP"/>
    </source>
</evidence>
<dbReference type="Proteomes" id="UP000724686">
    <property type="component" value="Unassembled WGS sequence"/>
</dbReference>
<proteinExistence type="predicted"/>
<keyword evidence="2" id="KW-0449">Lipoprotein</keyword>
<organism evidence="2 3">
    <name type="scientific">Leptospira ainlahdjerensis</name>
    <dbReference type="NCBI Taxonomy" id="2810033"/>
    <lineage>
        <taxon>Bacteria</taxon>
        <taxon>Pseudomonadati</taxon>
        <taxon>Spirochaetota</taxon>
        <taxon>Spirochaetia</taxon>
        <taxon>Leptospirales</taxon>
        <taxon>Leptospiraceae</taxon>
        <taxon>Leptospira</taxon>
    </lineage>
</organism>
<sequence>MNKNIFKFTAMLALMTALAACKPKEDDNTELLLALAFLADQTSGNCVTLSKTDAAPGGPGDGLPTYTATATTRPKAACNGTFNTVFIVGNSEAVAESSKASYQAAIDKANAGGANCTGAGQTVATLQATKDAVTALKVDQTLAANAFCMPAGTGWNLNPLALGGTVVSIDPAYFGKTVIACSSEQAKAKYLEFLSSFNISTVSGSAATDMATNLTFRRKTAAVAASNFKWTAEAANAGRLINVSELTTSGQAGATLLAFGTAQQINAAAIVGGNAAGATTARACAKALIANESEAVQGIAASLHDVAGGFTGAMTGGVLGEIITTAQAEAVKEVLFLNLTCRYGDFNEEAAANLSTVGTETNVKNNGLCPASYPKY</sequence>
<feature type="signal peptide" evidence="1">
    <location>
        <begin position="1"/>
        <end position="19"/>
    </location>
</feature>
<gene>
    <name evidence="2" type="ORF">JWG45_19500</name>
</gene>
<dbReference type="EMBL" id="JAFFPU010000075">
    <property type="protein sequence ID" value="MBM9579333.1"/>
    <property type="molecule type" value="Genomic_DNA"/>
</dbReference>
<dbReference type="PROSITE" id="PS51257">
    <property type="entry name" value="PROKAR_LIPOPROTEIN"/>
    <property type="match status" value="1"/>
</dbReference>
<dbReference type="NCBIfam" id="NF033160">
    <property type="entry name" value="lipo_LipL36"/>
    <property type="match status" value="1"/>
</dbReference>